<feature type="compositionally biased region" description="Basic and acidic residues" evidence="4">
    <location>
        <begin position="844"/>
        <end position="862"/>
    </location>
</feature>
<dbReference type="GO" id="GO:0070740">
    <property type="term" value="F:tubulin-glutamic acid ligase activity"/>
    <property type="evidence" value="ECO:0007669"/>
    <property type="project" value="TreeGrafter"/>
</dbReference>
<dbReference type="GO" id="GO:0005524">
    <property type="term" value="F:ATP binding"/>
    <property type="evidence" value="ECO:0007669"/>
    <property type="project" value="UniProtKB-KW"/>
</dbReference>
<dbReference type="OrthoDB" id="202825at2759"/>
<keyword evidence="1 5" id="KW-0436">Ligase</keyword>
<dbReference type="Gene3D" id="3.30.470.20">
    <property type="entry name" value="ATP-grasp fold, B domain"/>
    <property type="match status" value="1"/>
</dbReference>
<dbReference type="EMBL" id="CAHIKZ030000279">
    <property type="protein sequence ID" value="CAE1165714.1"/>
    <property type="molecule type" value="Genomic_DNA"/>
</dbReference>
<sequence length="862" mass="98443">MASSSITIHNKNDSYRCKGNFPMNLNFFLKPQSLLKTDVALQKVESIAKHSLISDSSLLLRSVSNSSSKETFTTNSVLPQKAPFLSNNPPHVPFSSFGKHISSIPKPGTAQVKACERPLSVRNLNYTPALSYDEVMLSNGEVMDTQSDLPKEESETLDNHSQTMYYKIGYKAEKCFSEMKLSVAAGFSPENSKIKSLLEDEDGFQAVNQETNSPSAEMSSAISYSPENSYIKSRQQIDGHVAINSEGETDDCLTEETDSDYEEECELDSSYSSLSQQLSSLRPKLTSSDQPNSTSGAQPIIFPALTASLFPNVPPTINFVYNGCKVDCLPSEMKRLLRWRLSPITPLVVKSALMRAGFKITKKNFDWIGCFGKHMKSQAFRTLRDFQKLNHFPGSFQIGRKDRLWRNVSKLQLHFGKKEYGFFPQTFVLPTDLKLFKKVWEDGGNRLKWIIKPPASARGKGIRVVHKWSQIPKRRPIIVQRYLSRPYLINSSKFDIRLYVLVSSFDPLRIYLYSDGLVRFASCKYSTTISSLSNRCIHLTNYSINKMNPFYQNNTGDNYQGHKWSLKTLWNYLKKQGVNVHNIWESIKDIVIKTIISGEAMVSSLTRANLKSPYSAYELFGFDILLDEALKPWLLEVNISPSLHSTTPLDVEIKEPLVCDVLNIAGFHLPVKDDLMANVVNNHMEDGHYKPPNRYCLDKRLYSQNLSGDEKLKHNYYCHRNLDMQTQQTILDILTPYDVRILLLTLDEERRSGNFERIFPNYATSKYLRFFEQLRYSNLLLNQWLQRYPKLDSRGLILLKSYCEIGIHLHDPTSDDRHQWIPPSLIGASVHSTSSKCVSTIGKSQEKKSALEKNRYREHNNN</sequence>
<dbReference type="PROSITE" id="PS51221">
    <property type="entry name" value="TTL"/>
    <property type="match status" value="1"/>
</dbReference>
<proteinExistence type="predicted"/>
<keyword evidence="6" id="KW-1185">Reference proteome</keyword>
<dbReference type="SUPFAM" id="SSF56059">
    <property type="entry name" value="Glutathione synthetase ATP-binding domain-like"/>
    <property type="match status" value="1"/>
</dbReference>
<keyword evidence="3" id="KW-0067">ATP-binding</keyword>
<comment type="caution">
    <text evidence="5">The sequence shown here is derived from an EMBL/GenBank/DDBJ whole genome shotgun (WGS) entry which is preliminary data.</text>
</comment>
<evidence type="ECO:0000256" key="1">
    <source>
        <dbReference type="ARBA" id="ARBA00022598"/>
    </source>
</evidence>
<evidence type="ECO:0000313" key="6">
    <source>
        <dbReference type="Proteomes" id="UP000597762"/>
    </source>
</evidence>
<dbReference type="PANTHER" id="PTHR12241:SF162">
    <property type="entry name" value="TUBULIN MONOGLUTAMYLASE TTLL4"/>
    <property type="match status" value="1"/>
</dbReference>
<dbReference type="AlphaFoldDB" id="A0A812B3H4"/>
<dbReference type="PANTHER" id="PTHR12241">
    <property type="entry name" value="TUBULIN POLYGLUTAMYLASE"/>
    <property type="match status" value="1"/>
</dbReference>
<dbReference type="EC" id="6.-.-.-" evidence="5"/>
<dbReference type="InterPro" id="IPR004344">
    <property type="entry name" value="TTL/TTLL_fam"/>
</dbReference>
<protein>
    <submittedName>
        <fullName evidence="5">TTLL4</fullName>
        <ecNumber evidence="5">6.-.-.-</ecNumber>
    </submittedName>
</protein>
<evidence type="ECO:0000256" key="2">
    <source>
        <dbReference type="ARBA" id="ARBA00022741"/>
    </source>
</evidence>
<evidence type="ECO:0000256" key="3">
    <source>
        <dbReference type="ARBA" id="ARBA00022840"/>
    </source>
</evidence>
<accession>A0A812B3H4</accession>
<dbReference type="Proteomes" id="UP000597762">
    <property type="component" value="Unassembled WGS sequence"/>
</dbReference>
<evidence type="ECO:0000256" key="4">
    <source>
        <dbReference type="SAM" id="MobiDB-lite"/>
    </source>
</evidence>
<evidence type="ECO:0000313" key="5">
    <source>
        <dbReference type="EMBL" id="CAE1165714.1"/>
    </source>
</evidence>
<dbReference type="GO" id="GO:0036064">
    <property type="term" value="C:ciliary basal body"/>
    <property type="evidence" value="ECO:0007669"/>
    <property type="project" value="TreeGrafter"/>
</dbReference>
<feature type="region of interest" description="Disordered" evidence="4">
    <location>
        <begin position="842"/>
        <end position="862"/>
    </location>
</feature>
<gene>
    <name evidence="5" type="ORF">SPHA_8562</name>
</gene>
<dbReference type="GO" id="GO:0000226">
    <property type="term" value="P:microtubule cytoskeleton organization"/>
    <property type="evidence" value="ECO:0007669"/>
    <property type="project" value="TreeGrafter"/>
</dbReference>
<name>A0A812B3H4_ACAPH</name>
<dbReference type="GO" id="GO:0015631">
    <property type="term" value="F:tubulin binding"/>
    <property type="evidence" value="ECO:0007669"/>
    <property type="project" value="TreeGrafter"/>
</dbReference>
<organism evidence="5 6">
    <name type="scientific">Acanthosepion pharaonis</name>
    <name type="common">Pharaoh cuttlefish</name>
    <name type="synonym">Sepia pharaonis</name>
    <dbReference type="NCBI Taxonomy" id="158019"/>
    <lineage>
        <taxon>Eukaryota</taxon>
        <taxon>Metazoa</taxon>
        <taxon>Spiralia</taxon>
        <taxon>Lophotrochozoa</taxon>
        <taxon>Mollusca</taxon>
        <taxon>Cephalopoda</taxon>
        <taxon>Coleoidea</taxon>
        <taxon>Decapodiformes</taxon>
        <taxon>Sepiida</taxon>
        <taxon>Sepiina</taxon>
        <taxon>Sepiidae</taxon>
        <taxon>Acanthosepion</taxon>
    </lineage>
</organism>
<dbReference type="Pfam" id="PF03133">
    <property type="entry name" value="TTL"/>
    <property type="match status" value="1"/>
</dbReference>
<reference evidence="5" key="1">
    <citation type="submission" date="2021-01" db="EMBL/GenBank/DDBJ databases">
        <authorList>
            <person name="Li R."/>
            <person name="Bekaert M."/>
        </authorList>
    </citation>
    <scope>NUCLEOTIDE SEQUENCE</scope>
    <source>
        <strain evidence="5">Farmed</strain>
    </source>
</reference>
<keyword evidence="2" id="KW-0547">Nucleotide-binding</keyword>